<feature type="compositionally biased region" description="Low complexity" evidence="1">
    <location>
        <begin position="161"/>
        <end position="172"/>
    </location>
</feature>
<evidence type="ECO:0000313" key="2">
    <source>
        <dbReference type="EMBL" id="ODN93491.1"/>
    </source>
</evidence>
<dbReference type="RefSeq" id="XP_019030596.1">
    <property type="nucleotide sequence ID" value="XM_019177443.1"/>
</dbReference>
<name>A0A1E3J0J7_9TREE</name>
<dbReference type="GeneID" id="30194569"/>
<protein>
    <submittedName>
        <fullName evidence="2">Uncharacterized protein</fullName>
    </submittedName>
</protein>
<feature type="region of interest" description="Disordered" evidence="1">
    <location>
        <begin position="156"/>
        <end position="195"/>
    </location>
</feature>
<organism evidence="2 3">
    <name type="scientific">Cryptococcus wingfieldii CBS 7118</name>
    <dbReference type="NCBI Taxonomy" id="1295528"/>
    <lineage>
        <taxon>Eukaryota</taxon>
        <taxon>Fungi</taxon>
        <taxon>Dikarya</taxon>
        <taxon>Basidiomycota</taxon>
        <taxon>Agaricomycotina</taxon>
        <taxon>Tremellomycetes</taxon>
        <taxon>Tremellales</taxon>
        <taxon>Cryptococcaceae</taxon>
        <taxon>Cryptococcus</taxon>
    </lineage>
</organism>
<reference evidence="2 3" key="1">
    <citation type="submission" date="2016-06" db="EMBL/GenBank/DDBJ databases">
        <title>Evolution of pathogenesis and genome organization in the Tremellales.</title>
        <authorList>
            <person name="Cuomo C."/>
            <person name="Litvintseva A."/>
            <person name="Heitman J."/>
            <person name="Chen Y."/>
            <person name="Sun S."/>
            <person name="Springer D."/>
            <person name="Dromer F."/>
            <person name="Young S."/>
            <person name="Zeng Q."/>
            <person name="Chapman S."/>
            <person name="Gujja S."/>
            <person name="Saif S."/>
            <person name="Birren B."/>
        </authorList>
    </citation>
    <scope>NUCLEOTIDE SEQUENCE [LARGE SCALE GENOMIC DNA]</scope>
    <source>
        <strain evidence="2 3">CBS 7118</strain>
    </source>
</reference>
<gene>
    <name evidence="2" type="ORF">L198_05356</name>
</gene>
<evidence type="ECO:0000256" key="1">
    <source>
        <dbReference type="SAM" id="MobiDB-lite"/>
    </source>
</evidence>
<dbReference type="AlphaFoldDB" id="A0A1E3J0J7"/>
<feature type="compositionally biased region" description="Polar residues" evidence="1">
    <location>
        <begin position="119"/>
        <end position="134"/>
    </location>
</feature>
<dbReference type="OrthoDB" id="10323209at2759"/>
<proteinExistence type="predicted"/>
<feature type="region of interest" description="Disordered" evidence="1">
    <location>
        <begin position="61"/>
        <end position="95"/>
    </location>
</feature>
<keyword evidence="3" id="KW-1185">Reference proteome</keyword>
<comment type="caution">
    <text evidence="2">The sequence shown here is derived from an EMBL/GenBank/DDBJ whole genome shotgun (WGS) entry which is preliminary data.</text>
</comment>
<feature type="region of interest" description="Disordered" evidence="1">
    <location>
        <begin position="118"/>
        <end position="142"/>
    </location>
</feature>
<accession>A0A1E3J0J7</accession>
<sequence>MSVFHLPTDFKDVISESDQSSYLQSQAHEIMALSSILDTDDDQQPTPSPYQLYHRPHVFGDSGWTAGNSSADVQDSTSPETGDPEDSKWGEGGWPIDICRKADMAEARQAFMGGVSGIAATSQRETTRKSTLSPESPPFYPSLIDAVELTPQLSQYPALQPSNTHPTTNPTTPTDPPHLSPTSHPSIPARSRQRPKRVAYTFTHDPVAPFSLQDSQEGSENIGSRDALEGDMRADQLRDHWKAIKGGRMGAMNSQHSTRYGPRLTT</sequence>
<dbReference type="EMBL" id="AWGH01000016">
    <property type="protein sequence ID" value="ODN93491.1"/>
    <property type="molecule type" value="Genomic_DNA"/>
</dbReference>
<feature type="compositionally biased region" description="Polar residues" evidence="1">
    <location>
        <begin position="212"/>
        <end position="222"/>
    </location>
</feature>
<feature type="region of interest" description="Disordered" evidence="1">
    <location>
        <begin position="208"/>
        <end position="228"/>
    </location>
</feature>
<feature type="compositionally biased region" description="Polar residues" evidence="1">
    <location>
        <begin position="65"/>
        <end position="80"/>
    </location>
</feature>
<evidence type="ECO:0000313" key="3">
    <source>
        <dbReference type="Proteomes" id="UP000094819"/>
    </source>
</evidence>
<dbReference type="Proteomes" id="UP000094819">
    <property type="component" value="Unassembled WGS sequence"/>
</dbReference>